<dbReference type="Pfam" id="PF01896">
    <property type="entry name" value="DNA_primase_S"/>
    <property type="match status" value="1"/>
</dbReference>
<dbReference type="KEGG" id="dpte:113799887"/>
<evidence type="ECO:0000313" key="3">
    <source>
        <dbReference type="Proteomes" id="UP000515146"/>
    </source>
</evidence>
<proteinExistence type="inferred from homology"/>
<dbReference type="SUPFAM" id="SSF56747">
    <property type="entry name" value="Prim-pol domain"/>
    <property type="match status" value="1"/>
</dbReference>
<evidence type="ECO:0000313" key="4">
    <source>
        <dbReference type="RefSeq" id="XP_027206386.1"/>
    </source>
</evidence>
<dbReference type="GO" id="GO:0003899">
    <property type="term" value="F:DNA-directed RNA polymerase activity"/>
    <property type="evidence" value="ECO:0007669"/>
    <property type="project" value="InterPro"/>
</dbReference>
<evidence type="ECO:0000256" key="1">
    <source>
        <dbReference type="ARBA" id="ARBA00009762"/>
    </source>
</evidence>
<reference evidence="4" key="1">
    <citation type="submission" date="2025-08" db="UniProtKB">
        <authorList>
            <consortium name="RefSeq"/>
        </authorList>
    </citation>
    <scope>IDENTIFICATION</scope>
    <source>
        <strain evidence="4">Airmid</strain>
    </source>
</reference>
<dbReference type="GO" id="GO:0000428">
    <property type="term" value="C:DNA-directed RNA polymerase complex"/>
    <property type="evidence" value="ECO:0007669"/>
    <property type="project" value="UniProtKB-KW"/>
</dbReference>
<dbReference type="InParanoid" id="A0A6P6YN85"/>
<dbReference type="Proteomes" id="UP000515146">
    <property type="component" value="Unplaced"/>
</dbReference>
<dbReference type="RefSeq" id="XP_027206386.1">
    <property type="nucleotide sequence ID" value="XM_027350585.1"/>
</dbReference>
<dbReference type="GO" id="GO:0006269">
    <property type="term" value="P:DNA replication, synthesis of primer"/>
    <property type="evidence" value="ECO:0007669"/>
    <property type="project" value="UniProtKB-KW"/>
</dbReference>
<keyword evidence="3" id="KW-1185">Reference proteome</keyword>
<dbReference type="EC" id="2.7.7.-" evidence="2"/>
<protein>
    <recommendedName>
        <fullName evidence="2">DNA primase</fullName>
        <ecNumber evidence="2">2.7.7.-</ecNumber>
    </recommendedName>
</protein>
<keyword evidence="2" id="KW-0804">Transcription</keyword>
<dbReference type="OrthoDB" id="3161118at2759"/>
<comment type="similarity">
    <text evidence="1 2">Belongs to the eukaryotic-type primase small subunit family.</text>
</comment>
<dbReference type="AlphaFoldDB" id="A0A6P6YN85"/>
<dbReference type="Gene3D" id="3.90.920.10">
    <property type="entry name" value="DNA primase, PRIM domain"/>
    <property type="match status" value="1"/>
</dbReference>
<dbReference type="PANTHER" id="PTHR10536">
    <property type="entry name" value="DNA PRIMASE SMALL SUBUNIT"/>
    <property type="match status" value="1"/>
</dbReference>
<keyword evidence="2" id="KW-0235">DNA replication</keyword>
<keyword evidence="2" id="KW-0240">DNA-directed RNA polymerase</keyword>
<name>A0A6P6YN85_DERPT</name>
<keyword evidence="2" id="KW-0808">Transferase</keyword>
<evidence type="ECO:0000256" key="2">
    <source>
        <dbReference type="RuleBase" id="RU003514"/>
    </source>
</evidence>
<gene>
    <name evidence="4" type="primary">LOC113799887</name>
</gene>
<dbReference type="InterPro" id="IPR002755">
    <property type="entry name" value="DNA_primase_S"/>
</dbReference>
<accession>A0A6P6YN85</accession>
<keyword evidence="2" id="KW-0639">Primosome</keyword>
<sequence length="379" mass="43390">MLVADGNPSSNRDIAIFIPFMSSSKCIRPIYIDSIDTFKKTIFKFEALPYRIDIGASYDRPIAKSPHSSTQPLRTPEFFFREFIIDIDIDDYDIVRTCCKGKTICGKCWVLMKICTKVLVKLLTEHLGFTEVFIVYSGNRGLHFWVFDRTAGQMDNALRAAVTTYISLVPKIETNAFIPKLLWNDVYEIAIQDFEEIVKHQDIFNSESLLNQLNGILAKQSVNFDLKAMVSQLQTKYKLSQKYDESINVNLMLWNDIFKSMPKNFVQLVVIYCTYPRLDVNVSKDSKHLLKLPFSVHPTSKKLSVPIDIRSIDSFDPSTCISLHELSTNIEKFEREIQQYVERAKISLFSASKNNSVAQHNASLSYSSQDLYLNGFDSG</sequence>
<organism evidence="3 4">
    <name type="scientific">Dermatophagoides pteronyssinus</name>
    <name type="common">European house dust mite</name>
    <dbReference type="NCBI Taxonomy" id="6956"/>
    <lineage>
        <taxon>Eukaryota</taxon>
        <taxon>Metazoa</taxon>
        <taxon>Ecdysozoa</taxon>
        <taxon>Arthropoda</taxon>
        <taxon>Chelicerata</taxon>
        <taxon>Arachnida</taxon>
        <taxon>Acari</taxon>
        <taxon>Acariformes</taxon>
        <taxon>Sarcoptiformes</taxon>
        <taxon>Astigmata</taxon>
        <taxon>Psoroptidia</taxon>
        <taxon>Analgoidea</taxon>
        <taxon>Pyroglyphidae</taxon>
        <taxon>Dermatophagoidinae</taxon>
        <taxon>Dermatophagoides</taxon>
    </lineage>
</organism>